<dbReference type="Gene3D" id="3.90.25.10">
    <property type="entry name" value="UDP-galactose 4-epimerase, domain 1"/>
    <property type="match status" value="1"/>
</dbReference>
<dbReference type="Pfam" id="PF01370">
    <property type="entry name" value="Epimerase"/>
    <property type="match status" value="1"/>
</dbReference>
<dbReference type="Proteomes" id="UP001232019">
    <property type="component" value="Chromosome"/>
</dbReference>
<reference evidence="3" key="1">
    <citation type="submission" date="2023-08" db="EMBL/GenBank/DDBJ databases">
        <title>Comparative genomics and taxonomic characterization of three novel marine species of genus Marivirga.</title>
        <authorList>
            <person name="Muhammad N."/>
            <person name="Kim S.-G."/>
        </authorList>
    </citation>
    <scope>NUCLEOTIDE SEQUENCE</scope>
    <source>
        <strain evidence="3">BKB1-2</strain>
    </source>
</reference>
<feature type="domain" description="NAD-dependent epimerase/dehydratase" evidence="2">
    <location>
        <begin position="6"/>
        <end position="248"/>
    </location>
</feature>
<dbReference type="PRINTS" id="PR01713">
    <property type="entry name" value="NUCEPIMERASE"/>
</dbReference>
<evidence type="ECO:0000256" key="1">
    <source>
        <dbReference type="ARBA" id="ARBA00007637"/>
    </source>
</evidence>
<sequence length="320" mass="35733">MSKKNIIITGGAGFIGSNLVAKYLEDDRVGKVRVIDNLSNGYYSNIKEFEGHPKFEFFEEDICDYDKMLELTKGFDLISHQAALGSVPRSIENPMLSTKVNIDGTVNILHAAVQNKIDRVVLACSSSTYGDSPNLPKQEDIIGKPLSPYAVTKYAVELYAEVFQKTYGLDFIGLRYFNIFGPRQNPDNPYAAVIPIFCKAFIHDNTPTINGDGHTSRDFTFVENALHANDLALFTENKEALNQIYNVACGDQMSLNDMISLLNEISGKSIEPNYGPERPGDVKHSKADISKIANLLGYTPQVRFKEGLARVYDWYKEMGF</sequence>
<proteinExistence type="inferred from homology"/>
<accession>A0AA49JD73</accession>
<organism evidence="3">
    <name type="scientific">Marivirga arenosa</name>
    <dbReference type="NCBI Taxonomy" id="3059076"/>
    <lineage>
        <taxon>Bacteria</taxon>
        <taxon>Pseudomonadati</taxon>
        <taxon>Bacteroidota</taxon>
        <taxon>Cytophagia</taxon>
        <taxon>Cytophagales</taxon>
        <taxon>Marivirgaceae</taxon>
        <taxon>Marivirga</taxon>
    </lineage>
</organism>
<dbReference type="AlphaFoldDB" id="A0AA49JD73"/>
<dbReference type="EMBL" id="CP129968">
    <property type="protein sequence ID" value="WKK82127.1"/>
    <property type="molecule type" value="Genomic_DNA"/>
</dbReference>
<dbReference type="InterPro" id="IPR036291">
    <property type="entry name" value="NAD(P)-bd_dom_sf"/>
</dbReference>
<dbReference type="PANTHER" id="PTHR43000">
    <property type="entry name" value="DTDP-D-GLUCOSE 4,6-DEHYDRATASE-RELATED"/>
    <property type="match status" value="1"/>
</dbReference>
<dbReference type="SUPFAM" id="SSF51735">
    <property type="entry name" value="NAD(P)-binding Rossmann-fold domains"/>
    <property type="match status" value="1"/>
</dbReference>
<dbReference type="RefSeq" id="WP_302127677.1">
    <property type="nucleotide sequence ID" value="NZ_CP129968.2"/>
</dbReference>
<dbReference type="KEGG" id="marp:QYS47_08340"/>
<dbReference type="CDD" id="cd05256">
    <property type="entry name" value="UDP_AE_SDR_e"/>
    <property type="match status" value="1"/>
</dbReference>
<dbReference type="Gene3D" id="3.40.50.720">
    <property type="entry name" value="NAD(P)-binding Rossmann-like Domain"/>
    <property type="match status" value="1"/>
</dbReference>
<evidence type="ECO:0000259" key="2">
    <source>
        <dbReference type="Pfam" id="PF01370"/>
    </source>
</evidence>
<dbReference type="InterPro" id="IPR020904">
    <property type="entry name" value="Sc_DH/Rdtase_CS"/>
</dbReference>
<comment type="similarity">
    <text evidence="1">Belongs to the NAD(P)-dependent epimerase/dehydratase family.</text>
</comment>
<protein>
    <submittedName>
        <fullName evidence="3">SDR family oxidoreductase</fullName>
    </submittedName>
</protein>
<gene>
    <name evidence="3" type="ORF">QYS47_08340</name>
</gene>
<name>A0AA49JD73_9BACT</name>
<evidence type="ECO:0000313" key="3">
    <source>
        <dbReference type="EMBL" id="WKK82127.1"/>
    </source>
</evidence>
<dbReference type="PROSITE" id="PS00061">
    <property type="entry name" value="ADH_SHORT"/>
    <property type="match status" value="1"/>
</dbReference>
<dbReference type="InterPro" id="IPR001509">
    <property type="entry name" value="Epimerase_deHydtase"/>
</dbReference>